<reference evidence="5 6" key="1">
    <citation type="submission" date="2021-04" db="EMBL/GenBank/DDBJ databases">
        <title>The complete genome sequence of Neokomagataea sp. TBRC 2177.</title>
        <authorList>
            <person name="Charoenyingcharoen P."/>
            <person name="Yukphan P."/>
        </authorList>
    </citation>
    <scope>NUCLEOTIDE SEQUENCE [LARGE SCALE GENOMIC DNA]</scope>
    <source>
        <strain evidence="5 6">TBRC 2177</strain>
    </source>
</reference>
<sequence length="219" mass="24279">MPHDIFLLDYDGTLAETRPAILSCLSLAFEAVQEPAPSIEALKEQLSRGGTLATLFQAFVPQSDALKAQAFERAYRARYLDEDERKTVLFDGVVPVLEALKAKNVHLAVLSNKHAPTVLASIQRFQLGHFFDGVIGSEVGQPVKPDIRVMEERVRLLYPEAALERFVMVGDTTADLLFARRAGLASCWARYGHGHTEQCLEQQPDYVMDDVKGLLALPV</sequence>
<comment type="similarity">
    <text evidence="3">Belongs to the HAD-like hydrolase superfamily. CbbY/CbbZ/Gph/YieH family.</text>
</comment>
<proteinExistence type="inferred from homology"/>
<dbReference type="Gene3D" id="3.40.50.1000">
    <property type="entry name" value="HAD superfamily/HAD-like"/>
    <property type="match status" value="1"/>
</dbReference>
<comment type="pathway">
    <text evidence="2">Organic acid metabolism; glycolate biosynthesis; glycolate from 2-phosphoglycolate: step 1/1.</text>
</comment>
<keyword evidence="5" id="KW-0378">Hydrolase</keyword>
<dbReference type="PANTHER" id="PTHR43434">
    <property type="entry name" value="PHOSPHOGLYCOLATE PHOSPHATASE"/>
    <property type="match status" value="1"/>
</dbReference>
<dbReference type="Gene3D" id="1.10.150.240">
    <property type="entry name" value="Putative phosphatase, domain 2"/>
    <property type="match status" value="1"/>
</dbReference>
<evidence type="ECO:0000313" key="5">
    <source>
        <dbReference type="EMBL" id="MBR0559231.1"/>
    </source>
</evidence>
<dbReference type="PANTHER" id="PTHR43434:SF1">
    <property type="entry name" value="PHOSPHOGLYCOLATE PHOSPHATASE"/>
    <property type="match status" value="1"/>
</dbReference>
<evidence type="ECO:0000256" key="3">
    <source>
        <dbReference type="ARBA" id="ARBA00006171"/>
    </source>
</evidence>
<evidence type="ECO:0000313" key="6">
    <source>
        <dbReference type="Proteomes" id="UP000677812"/>
    </source>
</evidence>
<comment type="caution">
    <text evidence="5">The sequence shown here is derived from an EMBL/GenBank/DDBJ whole genome shotgun (WGS) entry which is preliminary data.</text>
</comment>
<dbReference type="Proteomes" id="UP000677812">
    <property type="component" value="Unassembled WGS sequence"/>
</dbReference>
<dbReference type="SUPFAM" id="SSF56784">
    <property type="entry name" value="HAD-like"/>
    <property type="match status" value="1"/>
</dbReference>
<dbReference type="RefSeq" id="WP_211680745.1">
    <property type="nucleotide sequence ID" value="NZ_JAGRQH010000002.1"/>
</dbReference>
<dbReference type="InterPro" id="IPR023214">
    <property type="entry name" value="HAD_sf"/>
</dbReference>
<dbReference type="GO" id="GO:0016787">
    <property type="term" value="F:hydrolase activity"/>
    <property type="evidence" value="ECO:0007669"/>
    <property type="project" value="UniProtKB-KW"/>
</dbReference>
<dbReference type="InterPro" id="IPR036412">
    <property type="entry name" value="HAD-like_sf"/>
</dbReference>
<gene>
    <name evidence="5" type="ORF">KB213_04055</name>
</gene>
<dbReference type="InterPro" id="IPR023198">
    <property type="entry name" value="PGP-like_dom2"/>
</dbReference>
<dbReference type="SFLD" id="SFLDS00003">
    <property type="entry name" value="Haloacid_Dehalogenase"/>
    <property type="match status" value="1"/>
</dbReference>
<protein>
    <recommendedName>
        <fullName evidence="4">phosphoglycolate phosphatase</fullName>
        <ecNumber evidence="4">3.1.3.18</ecNumber>
    </recommendedName>
</protein>
<dbReference type="EC" id="3.1.3.18" evidence="4"/>
<evidence type="ECO:0000256" key="2">
    <source>
        <dbReference type="ARBA" id="ARBA00004818"/>
    </source>
</evidence>
<organism evidence="5 6">
    <name type="scientific">Neokomagataea anthophila</name>
    <dbReference type="NCBI Taxonomy" id="2826925"/>
    <lineage>
        <taxon>Bacteria</taxon>
        <taxon>Pseudomonadati</taxon>
        <taxon>Pseudomonadota</taxon>
        <taxon>Alphaproteobacteria</taxon>
        <taxon>Acetobacterales</taxon>
        <taxon>Acetobacteraceae</taxon>
        <taxon>Neokomagataea</taxon>
    </lineage>
</organism>
<dbReference type="InterPro" id="IPR050155">
    <property type="entry name" value="HAD-like_hydrolase_sf"/>
</dbReference>
<dbReference type="SFLD" id="SFLDG01129">
    <property type="entry name" value="C1.5:_HAD__Beta-PGM__Phosphata"/>
    <property type="match status" value="1"/>
</dbReference>
<evidence type="ECO:0000256" key="1">
    <source>
        <dbReference type="ARBA" id="ARBA00000830"/>
    </source>
</evidence>
<keyword evidence="6" id="KW-1185">Reference proteome</keyword>
<dbReference type="EMBL" id="JAGRQH010000002">
    <property type="protein sequence ID" value="MBR0559231.1"/>
    <property type="molecule type" value="Genomic_DNA"/>
</dbReference>
<comment type="catalytic activity">
    <reaction evidence="1">
        <text>2-phosphoglycolate + H2O = glycolate + phosphate</text>
        <dbReference type="Rhea" id="RHEA:14369"/>
        <dbReference type="ChEBI" id="CHEBI:15377"/>
        <dbReference type="ChEBI" id="CHEBI:29805"/>
        <dbReference type="ChEBI" id="CHEBI:43474"/>
        <dbReference type="ChEBI" id="CHEBI:58033"/>
        <dbReference type="EC" id="3.1.3.18"/>
    </reaction>
</comment>
<dbReference type="Pfam" id="PF13419">
    <property type="entry name" value="HAD_2"/>
    <property type="match status" value="1"/>
</dbReference>
<name>A0ABS5E5Z6_9PROT</name>
<evidence type="ECO:0000256" key="4">
    <source>
        <dbReference type="ARBA" id="ARBA00013078"/>
    </source>
</evidence>
<accession>A0ABS5E5Z6</accession>
<dbReference type="InterPro" id="IPR041492">
    <property type="entry name" value="HAD_2"/>
</dbReference>